<accession>A0A2V3UGR5</accession>
<dbReference type="InterPro" id="IPR011006">
    <property type="entry name" value="CheY-like_superfamily"/>
</dbReference>
<keyword evidence="4" id="KW-1185">Reference proteome</keyword>
<organism evidence="3 4">
    <name type="scientific">Chelatococcus asaccharovorans</name>
    <dbReference type="NCBI Taxonomy" id="28210"/>
    <lineage>
        <taxon>Bacteria</taxon>
        <taxon>Pseudomonadati</taxon>
        <taxon>Pseudomonadota</taxon>
        <taxon>Alphaproteobacteria</taxon>
        <taxon>Hyphomicrobiales</taxon>
        <taxon>Chelatococcaceae</taxon>
        <taxon>Chelatococcus</taxon>
    </lineage>
</organism>
<evidence type="ECO:0000313" key="3">
    <source>
        <dbReference type="EMBL" id="PXW63405.1"/>
    </source>
</evidence>
<dbReference type="Pfam" id="PF00072">
    <property type="entry name" value="Response_reg"/>
    <property type="match status" value="1"/>
</dbReference>
<dbReference type="GO" id="GO:0000160">
    <property type="term" value="P:phosphorelay signal transduction system"/>
    <property type="evidence" value="ECO:0007669"/>
    <property type="project" value="InterPro"/>
</dbReference>
<protein>
    <submittedName>
        <fullName evidence="3">Response regulator receiver domain-containing protein</fullName>
    </submittedName>
</protein>
<keyword evidence="1 2" id="KW-0597">Phosphoprotein</keyword>
<reference evidence="3 4" key="1">
    <citation type="submission" date="2018-05" db="EMBL/GenBank/DDBJ databases">
        <title>Genomic Encyclopedia of Type Strains, Phase IV (KMG-IV): sequencing the most valuable type-strain genomes for metagenomic binning, comparative biology and taxonomic classification.</title>
        <authorList>
            <person name="Goeker M."/>
        </authorList>
    </citation>
    <scope>NUCLEOTIDE SEQUENCE [LARGE SCALE GENOMIC DNA]</scope>
    <source>
        <strain evidence="3 4">DSM 6462</strain>
    </source>
</reference>
<dbReference type="Gene3D" id="3.40.50.2300">
    <property type="match status" value="1"/>
</dbReference>
<feature type="modified residue" description="4-aspartylphosphate" evidence="2">
    <location>
        <position position="55"/>
    </location>
</feature>
<dbReference type="InterPro" id="IPR001789">
    <property type="entry name" value="Sig_transdc_resp-reg_receiver"/>
</dbReference>
<dbReference type="EMBL" id="QJJK01000002">
    <property type="protein sequence ID" value="PXW63405.1"/>
    <property type="molecule type" value="Genomic_DNA"/>
</dbReference>
<evidence type="ECO:0000313" key="4">
    <source>
        <dbReference type="Proteomes" id="UP000248021"/>
    </source>
</evidence>
<dbReference type="PANTHER" id="PTHR44591:SF25">
    <property type="entry name" value="CHEMOTAXIS TWO-COMPONENT RESPONSE REGULATOR"/>
    <property type="match status" value="1"/>
</dbReference>
<dbReference type="PANTHER" id="PTHR44591">
    <property type="entry name" value="STRESS RESPONSE REGULATOR PROTEIN 1"/>
    <property type="match status" value="1"/>
</dbReference>
<dbReference type="RefSeq" id="WP_110373548.1">
    <property type="nucleotide sequence ID" value="NZ_CAKNFM010000002.1"/>
</dbReference>
<evidence type="ECO:0000256" key="1">
    <source>
        <dbReference type="ARBA" id="ARBA00022553"/>
    </source>
</evidence>
<comment type="caution">
    <text evidence="3">The sequence shown here is derived from an EMBL/GenBank/DDBJ whole genome shotgun (WGS) entry which is preliminary data.</text>
</comment>
<proteinExistence type="predicted"/>
<dbReference type="InterPro" id="IPR050595">
    <property type="entry name" value="Bact_response_regulator"/>
</dbReference>
<dbReference type="AlphaFoldDB" id="A0A2V3UGR5"/>
<dbReference type="OrthoDB" id="9782655at2"/>
<dbReference type="SMART" id="SM00448">
    <property type="entry name" value="REC"/>
    <property type="match status" value="1"/>
</dbReference>
<evidence type="ECO:0000256" key="2">
    <source>
        <dbReference type="PROSITE-ProRule" id="PRU00169"/>
    </source>
</evidence>
<dbReference type="SUPFAM" id="SSF52172">
    <property type="entry name" value="CheY-like"/>
    <property type="match status" value="1"/>
</dbReference>
<name>A0A2V3UGR5_9HYPH</name>
<sequence length="121" mass="12892">MSDRKVFAIVDDDEACLAAISSLVNALGYCTRCFANPADFLASDVLRNVQGLIADIRLPGISGVLLHDALVKSGITLPTMLMTAYPDDTTRAHVLRHGVSAYVSKPVSPDDLLAFLQAAFA</sequence>
<gene>
    <name evidence="3" type="ORF">C7450_102321</name>
</gene>
<dbReference type="PROSITE" id="PS50110">
    <property type="entry name" value="RESPONSE_REGULATORY"/>
    <property type="match status" value="1"/>
</dbReference>
<dbReference type="Proteomes" id="UP000248021">
    <property type="component" value="Unassembled WGS sequence"/>
</dbReference>